<accession>A0A0A9ENJ7</accession>
<dbReference type="AlphaFoldDB" id="A0A0A9ENJ7"/>
<reference evidence="2" key="2">
    <citation type="journal article" date="2015" name="Data Brief">
        <title>Shoot transcriptome of the giant reed, Arundo donax.</title>
        <authorList>
            <person name="Barrero R.A."/>
            <person name="Guerrero F.D."/>
            <person name="Moolhuijzen P."/>
            <person name="Goolsby J.A."/>
            <person name="Tidwell J."/>
            <person name="Bellgard S.E."/>
            <person name="Bellgard M.I."/>
        </authorList>
    </citation>
    <scope>NUCLEOTIDE SEQUENCE</scope>
    <source>
        <tissue evidence="2">Shoot tissue taken approximately 20 cm above the soil surface</tissue>
    </source>
</reference>
<feature type="region of interest" description="Disordered" evidence="1">
    <location>
        <begin position="28"/>
        <end position="90"/>
    </location>
</feature>
<organism evidence="2">
    <name type="scientific">Arundo donax</name>
    <name type="common">Giant reed</name>
    <name type="synonym">Donax arundinaceus</name>
    <dbReference type="NCBI Taxonomy" id="35708"/>
    <lineage>
        <taxon>Eukaryota</taxon>
        <taxon>Viridiplantae</taxon>
        <taxon>Streptophyta</taxon>
        <taxon>Embryophyta</taxon>
        <taxon>Tracheophyta</taxon>
        <taxon>Spermatophyta</taxon>
        <taxon>Magnoliopsida</taxon>
        <taxon>Liliopsida</taxon>
        <taxon>Poales</taxon>
        <taxon>Poaceae</taxon>
        <taxon>PACMAD clade</taxon>
        <taxon>Arundinoideae</taxon>
        <taxon>Arundineae</taxon>
        <taxon>Arundo</taxon>
    </lineage>
</organism>
<reference evidence="2" key="1">
    <citation type="submission" date="2014-09" db="EMBL/GenBank/DDBJ databases">
        <authorList>
            <person name="Magalhaes I.L.F."/>
            <person name="Oliveira U."/>
            <person name="Santos F.R."/>
            <person name="Vidigal T.H.D.A."/>
            <person name="Brescovit A.D."/>
            <person name="Santos A.J."/>
        </authorList>
    </citation>
    <scope>NUCLEOTIDE SEQUENCE</scope>
    <source>
        <tissue evidence="2">Shoot tissue taken approximately 20 cm above the soil surface</tissue>
    </source>
</reference>
<protein>
    <submittedName>
        <fullName evidence="2">Uncharacterized protein</fullName>
    </submittedName>
</protein>
<sequence>METIQFEPQTSPRNLSFSSHADISASGISRSNLSGQNLDSSSSADHNQPRSLHELLTGSTLTSTVEKNRSNTPASDQIAGSSNLPISDKTPTVSRALQELMLSEDKMSHASSLCLLYLHLLHLPEL</sequence>
<dbReference type="EMBL" id="GBRH01196234">
    <property type="protein sequence ID" value="JAE01662.1"/>
    <property type="molecule type" value="Transcribed_RNA"/>
</dbReference>
<feature type="compositionally biased region" description="Polar residues" evidence="1">
    <location>
        <begin position="28"/>
        <end position="46"/>
    </location>
</feature>
<proteinExistence type="predicted"/>
<name>A0A0A9ENJ7_ARUDO</name>
<evidence type="ECO:0000256" key="1">
    <source>
        <dbReference type="SAM" id="MobiDB-lite"/>
    </source>
</evidence>
<evidence type="ECO:0000313" key="2">
    <source>
        <dbReference type="EMBL" id="JAE01662.1"/>
    </source>
</evidence>
<feature type="compositionally biased region" description="Polar residues" evidence="1">
    <location>
        <begin position="57"/>
        <end position="90"/>
    </location>
</feature>